<accession>A0ABR1I6A2</accession>
<feature type="domain" description="Rhodopsin" evidence="2">
    <location>
        <begin position="24"/>
        <end position="128"/>
    </location>
</feature>
<proteinExistence type="predicted"/>
<evidence type="ECO:0000313" key="4">
    <source>
        <dbReference type="Proteomes" id="UP001498421"/>
    </source>
</evidence>
<gene>
    <name evidence="3" type="ORF">QQZ08_004318</name>
</gene>
<dbReference type="Pfam" id="PF20684">
    <property type="entry name" value="Fung_rhodopsin"/>
    <property type="match status" value="1"/>
</dbReference>
<keyword evidence="4" id="KW-1185">Reference proteome</keyword>
<dbReference type="Proteomes" id="UP001498421">
    <property type="component" value="Unassembled WGS sequence"/>
</dbReference>
<keyword evidence="1" id="KW-0812">Transmembrane</keyword>
<evidence type="ECO:0000256" key="1">
    <source>
        <dbReference type="SAM" id="Phobius"/>
    </source>
</evidence>
<organism evidence="3 4">
    <name type="scientific">Neonectria magnoliae</name>
    <dbReference type="NCBI Taxonomy" id="2732573"/>
    <lineage>
        <taxon>Eukaryota</taxon>
        <taxon>Fungi</taxon>
        <taxon>Dikarya</taxon>
        <taxon>Ascomycota</taxon>
        <taxon>Pezizomycotina</taxon>
        <taxon>Sordariomycetes</taxon>
        <taxon>Hypocreomycetidae</taxon>
        <taxon>Hypocreales</taxon>
        <taxon>Nectriaceae</taxon>
        <taxon>Neonectria</taxon>
    </lineage>
</organism>
<keyword evidence="1" id="KW-0472">Membrane</keyword>
<feature type="transmembrane region" description="Helical" evidence="1">
    <location>
        <begin position="12"/>
        <end position="30"/>
    </location>
</feature>
<comment type="caution">
    <text evidence="3">The sequence shown here is derived from an EMBL/GenBank/DDBJ whole genome shotgun (WGS) entry which is preliminary data.</text>
</comment>
<reference evidence="3 4" key="1">
    <citation type="journal article" date="2025" name="Microbiol. Resour. Announc.">
        <title>Draft genome sequences for Neonectria magnoliae and Neonectria punicea, canker pathogens of Liriodendron tulipifera and Acer saccharum in West Virginia.</title>
        <authorList>
            <person name="Petronek H.M."/>
            <person name="Kasson M.T."/>
            <person name="Metheny A.M."/>
            <person name="Stauder C.M."/>
            <person name="Lovett B."/>
            <person name="Lynch S.C."/>
            <person name="Garnas J.R."/>
            <person name="Kasson L.R."/>
            <person name="Stajich J.E."/>
        </authorList>
    </citation>
    <scope>NUCLEOTIDE SEQUENCE [LARGE SCALE GENOMIC DNA]</scope>
    <source>
        <strain evidence="3 4">NRRL 64651</strain>
    </source>
</reference>
<dbReference type="EMBL" id="JAZAVK010000032">
    <property type="protein sequence ID" value="KAK7429103.1"/>
    <property type="molecule type" value="Genomic_DNA"/>
</dbReference>
<name>A0ABR1I6A2_9HYPO</name>
<feature type="transmembrane region" description="Helical" evidence="1">
    <location>
        <begin position="82"/>
        <end position="104"/>
    </location>
</feature>
<sequence>MVTSTTVIAGEWALLSLAIILVAARVFVRVYMNRDRIYWSDFWLLMATLSALGLIICDTLAYKANAMHNYTNPSVAVWKIRFAVNYFFDTGMYFPKFSIIAFYYNLVPPTQPQMRMALYILTALTVVSYAWHL</sequence>
<keyword evidence="1" id="KW-1133">Transmembrane helix</keyword>
<protein>
    <recommendedName>
        <fullName evidence="2">Rhodopsin domain-containing protein</fullName>
    </recommendedName>
</protein>
<evidence type="ECO:0000313" key="3">
    <source>
        <dbReference type="EMBL" id="KAK7429103.1"/>
    </source>
</evidence>
<feature type="transmembrane region" description="Helical" evidence="1">
    <location>
        <begin position="42"/>
        <end position="62"/>
    </location>
</feature>
<dbReference type="InterPro" id="IPR049326">
    <property type="entry name" value="Rhodopsin_dom_fungi"/>
</dbReference>
<feature type="transmembrane region" description="Helical" evidence="1">
    <location>
        <begin position="116"/>
        <end position="132"/>
    </location>
</feature>
<evidence type="ECO:0000259" key="2">
    <source>
        <dbReference type="Pfam" id="PF20684"/>
    </source>
</evidence>